<evidence type="ECO:0000259" key="3">
    <source>
        <dbReference type="PROSITE" id="PS50075"/>
    </source>
</evidence>
<name>A0A2V2LT25_9RHOB</name>
<dbReference type="InterPro" id="IPR036736">
    <property type="entry name" value="ACP-like_sf"/>
</dbReference>
<feature type="domain" description="Carrier" evidence="3">
    <location>
        <begin position="19"/>
        <end position="96"/>
    </location>
</feature>
<accession>A0A2V2LT25</accession>
<dbReference type="GO" id="GO:0031177">
    <property type="term" value="F:phosphopantetheine binding"/>
    <property type="evidence" value="ECO:0007669"/>
    <property type="project" value="InterPro"/>
</dbReference>
<dbReference type="InterPro" id="IPR009081">
    <property type="entry name" value="PP-bd_ACP"/>
</dbReference>
<keyword evidence="5" id="KW-1185">Reference proteome</keyword>
<reference evidence="4 5" key="1">
    <citation type="submission" date="2018-05" db="EMBL/GenBank/DDBJ databases">
        <title>Rhodobacteraceae gen. nov., sp. nov. isolated from sea water.</title>
        <authorList>
            <person name="Ren Y."/>
        </authorList>
    </citation>
    <scope>NUCLEOTIDE SEQUENCE [LARGE SCALE GENOMIC DNA]</scope>
    <source>
        <strain evidence="4 5">TG-679</strain>
    </source>
</reference>
<comment type="caution">
    <text evidence="4">The sequence shown here is derived from an EMBL/GenBank/DDBJ whole genome shotgun (WGS) entry which is preliminary data.</text>
</comment>
<evidence type="ECO:0000313" key="4">
    <source>
        <dbReference type="EMBL" id="PWR04573.1"/>
    </source>
</evidence>
<dbReference type="AlphaFoldDB" id="A0A2V2LT25"/>
<dbReference type="SMART" id="SM00823">
    <property type="entry name" value="PKS_PP"/>
    <property type="match status" value="1"/>
</dbReference>
<evidence type="ECO:0000256" key="2">
    <source>
        <dbReference type="ARBA" id="ARBA00022553"/>
    </source>
</evidence>
<evidence type="ECO:0000256" key="1">
    <source>
        <dbReference type="ARBA" id="ARBA00022450"/>
    </source>
</evidence>
<dbReference type="Proteomes" id="UP000245680">
    <property type="component" value="Unassembled WGS sequence"/>
</dbReference>
<dbReference type="EMBL" id="QGKU01000003">
    <property type="protein sequence ID" value="PWR04573.1"/>
    <property type="molecule type" value="Genomic_DNA"/>
</dbReference>
<dbReference type="InterPro" id="IPR020806">
    <property type="entry name" value="PKS_PP-bd"/>
</dbReference>
<keyword evidence="2" id="KW-0597">Phosphoprotein</keyword>
<dbReference type="Gene3D" id="1.10.1200.10">
    <property type="entry name" value="ACP-like"/>
    <property type="match status" value="1"/>
</dbReference>
<dbReference type="SUPFAM" id="SSF47336">
    <property type="entry name" value="ACP-like"/>
    <property type="match status" value="1"/>
</dbReference>
<organism evidence="4 5">
    <name type="scientific">Meridianimarinicoccus roseus</name>
    <dbReference type="NCBI Taxonomy" id="2072018"/>
    <lineage>
        <taxon>Bacteria</taxon>
        <taxon>Pseudomonadati</taxon>
        <taxon>Pseudomonadota</taxon>
        <taxon>Alphaproteobacteria</taxon>
        <taxon>Rhodobacterales</taxon>
        <taxon>Paracoccaceae</taxon>
        <taxon>Meridianimarinicoccus</taxon>
    </lineage>
</organism>
<gene>
    <name evidence="4" type="ORF">DKT77_00990</name>
</gene>
<dbReference type="Pfam" id="PF00550">
    <property type="entry name" value="PP-binding"/>
    <property type="match status" value="1"/>
</dbReference>
<sequence>MTLMEPDRNMTDPTATSDAAAARVEPFLIGAIARFTRQPVEAIAPDSVLVDLGLQSIDAVLLSGEVEDHFGIELDPSTVFEHDTLDSFAREIARRLDAA</sequence>
<keyword evidence="1" id="KW-0596">Phosphopantetheine</keyword>
<dbReference type="SMART" id="SM01294">
    <property type="entry name" value="PKS_PP_betabranch"/>
    <property type="match status" value="1"/>
</dbReference>
<proteinExistence type="predicted"/>
<evidence type="ECO:0000313" key="5">
    <source>
        <dbReference type="Proteomes" id="UP000245680"/>
    </source>
</evidence>
<dbReference type="PROSITE" id="PS50075">
    <property type="entry name" value="CARRIER"/>
    <property type="match status" value="1"/>
</dbReference>
<protein>
    <submittedName>
        <fullName evidence="4">Polyketide synthase</fullName>
    </submittedName>
</protein>